<dbReference type="EMBL" id="RHFK02000002">
    <property type="protein sequence ID" value="TWW79361.1"/>
    <property type="molecule type" value="Genomic_DNA"/>
</dbReference>
<dbReference type="Gene3D" id="1.20.5.780">
    <property type="entry name" value="Single helix bin"/>
    <property type="match status" value="1"/>
</dbReference>
<evidence type="ECO:0000313" key="10">
    <source>
        <dbReference type="Proteomes" id="UP000324091"/>
    </source>
</evidence>
<evidence type="ECO:0000256" key="5">
    <source>
        <dbReference type="ARBA" id="ARBA00022989"/>
    </source>
</evidence>
<dbReference type="Proteomes" id="UP000324091">
    <property type="component" value="Chromosome 10"/>
</dbReference>
<keyword evidence="6 8" id="KW-0406">Ion transport</keyword>
<comment type="similarity">
    <text evidence="2 8">Belongs to the FXYD family.</text>
</comment>
<dbReference type="InterPro" id="IPR047284">
    <property type="entry name" value="FXYD7"/>
</dbReference>
<evidence type="ECO:0000256" key="2">
    <source>
        <dbReference type="ARBA" id="ARBA00005948"/>
    </source>
</evidence>
<evidence type="ECO:0000256" key="4">
    <source>
        <dbReference type="ARBA" id="ARBA00022692"/>
    </source>
</evidence>
<dbReference type="PANTHER" id="PTHR14132:SF22">
    <property type="entry name" value="FXYD DOMAIN-CONTAINING ION TRANSPORT REGULATOR"/>
    <property type="match status" value="1"/>
</dbReference>
<evidence type="ECO:0000256" key="1">
    <source>
        <dbReference type="ARBA" id="ARBA00004167"/>
    </source>
</evidence>
<keyword evidence="10" id="KW-1185">Reference proteome</keyword>
<dbReference type="Pfam" id="PF02038">
    <property type="entry name" value="ATP1G1_PLM_MAT8"/>
    <property type="match status" value="1"/>
</dbReference>
<evidence type="ECO:0000313" key="9">
    <source>
        <dbReference type="EMBL" id="TWW79361.1"/>
    </source>
</evidence>
<accession>A0A5C6PK89</accession>
<reference evidence="9 10" key="1">
    <citation type="submission" date="2019-04" db="EMBL/GenBank/DDBJ databases">
        <title>Chromosome genome assembly for Takifugu flavidus.</title>
        <authorList>
            <person name="Xiao S."/>
        </authorList>
    </citation>
    <scope>NUCLEOTIDE SEQUENCE [LARGE SCALE GENOMIC DNA]</scope>
    <source>
        <strain evidence="9">HTHZ2018</strain>
        <tissue evidence="9">Muscle</tissue>
    </source>
</reference>
<organism evidence="9 10">
    <name type="scientific">Takifugu flavidus</name>
    <name type="common">sansaifugu</name>
    <dbReference type="NCBI Taxonomy" id="433684"/>
    <lineage>
        <taxon>Eukaryota</taxon>
        <taxon>Metazoa</taxon>
        <taxon>Chordata</taxon>
        <taxon>Craniata</taxon>
        <taxon>Vertebrata</taxon>
        <taxon>Euteleostomi</taxon>
        <taxon>Actinopterygii</taxon>
        <taxon>Neopterygii</taxon>
        <taxon>Teleostei</taxon>
        <taxon>Neoteleostei</taxon>
        <taxon>Acanthomorphata</taxon>
        <taxon>Eupercaria</taxon>
        <taxon>Tetraodontiformes</taxon>
        <taxon>Tetradontoidea</taxon>
        <taxon>Tetraodontidae</taxon>
        <taxon>Takifugu</taxon>
    </lineage>
</organism>
<dbReference type="InterPro" id="IPR000272">
    <property type="entry name" value="Ion-transport_regulator_FXYD"/>
</dbReference>
<keyword evidence="5 8" id="KW-1133">Transmembrane helix</keyword>
<comment type="caution">
    <text evidence="9">The sequence shown here is derived from an EMBL/GenBank/DDBJ whole genome shotgun (WGS) entry which is preliminary data.</text>
</comment>
<dbReference type="InterPro" id="IPR047297">
    <property type="entry name" value="FXYD_motif"/>
</dbReference>
<gene>
    <name evidence="9" type="ORF">D4764_10G0003910</name>
</gene>
<dbReference type="PROSITE" id="PS01310">
    <property type="entry name" value="FXYD"/>
    <property type="match status" value="1"/>
</dbReference>
<dbReference type="CDD" id="cd20325">
    <property type="entry name" value="FXYD7"/>
    <property type="match status" value="1"/>
</dbReference>
<name>A0A5C6PK89_9TELE</name>
<evidence type="ECO:0000256" key="8">
    <source>
        <dbReference type="RuleBase" id="RU364131"/>
    </source>
</evidence>
<comment type="subcellular location">
    <subcellularLocation>
        <location evidence="1">Membrane</location>
        <topology evidence="1">Single-pass membrane protein</topology>
    </subcellularLocation>
</comment>
<evidence type="ECO:0000256" key="7">
    <source>
        <dbReference type="ARBA" id="ARBA00023136"/>
    </source>
</evidence>
<dbReference type="GO" id="GO:0006811">
    <property type="term" value="P:monoatomic ion transport"/>
    <property type="evidence" value="ECO:0007669"/>
    <property type="project" value="UniProtKB-KW"/>
</dbReference>
<dbReference type="PANTHER" id="PTHR14132">
    <property type="entry name" value="SODIUM/POTASSIUM-TRANSPORTING ATPASE SUBUNIT GAMMA"/>
    <property type="match status" value="1"/>
</dbReference>
<sequence length="94" mass="10353">MLLKEFDETDERRRLPPGGVVCCVQLLPGKAISRLHSKPGNQAPQYLYSAAMATTETMFPDQSDFNYDYDTLRTTGVILAAIMSITGIVIALSK</sequence>
<keyword evidence="3 8" id="KW-0813">Transport</keyword>
<protein>
    <recommendedName>
        <fullName evidence="8">FXYD domain-containing ion transport regulator</fullName>
    </recommendedName>
</protein>
<dbReference type="GO" id="GO:0043269">
    <property type="term" value="P:regulation of monoatomic ion transport"/>
    <property type="evidence" value="ECO:0007669"/>
    <property type="project" value="InterPro"/>
</dbReference>
<keyword evidence="4 8" id="KW-0812">Transmembrane</keyword>
<evidence type="ECO:0000256" key="6">
    <source>
        <dbReference type="ARBA" id="ARBA00023065"/>
    </source>
</evidence>
<dbReference type="AlphaFoldDB" id="A0A5C6PK89"/>
<dbReference type="GO" id="GO:0017080">
    <property type="term" value="F:sodium channel regulator activity"/>
    <property type="evidence" value="ECO:0007669"/>
    <property type="project" value="TreeGrafter"/>
</dbReference>
<feature type="transmembrane region" description="Helical" evidence="8">
    <location>
        <begin position="72"/>
        <end position="92"/>
    </location>
</feature>
<evidence type="ECO:0000256" key="3">
    <source>
        <dbReference type="ARBA" id="ARBA00022448"/>
    </source>
</evidence>
<dbReference type="GO" id="GO:0016020">
    <property type="term" value="C:membrane"/>
    <property type="evidence" value="ECO:0007669"/>
    <property type="project" value="UniProtKB-SubCell"/>
</dbReference>
<keyword evidence="7 8" id="KW-0472">Membrane</keyword>
<proteinExistence type="inferred from homology"/>